<dbReference type="OrthoDB" id="4151352at2759"/>
<feature type="region of interest" description="Disordered" evidence="1">
    <location>
        <begin position="1"/>
        <end position="20"/>
    </location>
</feature>
<evidence type="ECO:0000313" key="3">
    <source>
        <dbReference type="EMBL" id="PWW77096.1"/>
    </source>
</evidence>
<dbReference type="CDD" id="cd00167">
    <property type="entry name" value="SANT"/>
    <property type="match status" value="1"/>
</dbReference>
<feature type="region of interest" description="Disordered" evidence="1">
    <location>
        <begin position="160"/>
        <end position="212"/>
    </location>
</feature>
<dbReference type="EMBL" id="PYWC01000027">
    <property type="protein sequence ID" value="PWW77096.1"/>
    <property type="molecule type" value="Genomic_DNA"/>
</dbReference>
<dbReference type="SUPFAM" id="SSF46689">
    <property type="entry name" value="Homeodomain-like"/>
    <property type="match status" value="1"/>
</dbReference>
<dbReference type="AlphaFoldDB" id="A0A317SUL3"/>
<dbReference type="Proteomes" id="UP000246991">
    <property type="component" value="Unassembled WGS sequence"/>
</dbReference>
<dbReference type="PROSITE" id="PS50090">
    <property type="entry name" value="MYB_LIKE"/>
    <property type="match status" value="1"/>
</dbReference>
<accession>A0A317SUL3</accession>
<feature type="domain" description="Myb-like" evidence="2">
    <location>
        <begin position="37"/>
        <end position="78"/>
    </location>
</feature>
<gene>
    <name evidence="3" type="ORF">C7212DRAFT_343430</name>
</gene>
<evidence type="ECO:0000313" key="4">
    <source>
        <dbReference type="Proteomes" id="UP000246991"/>
    </source>
</evidence>
<reference evidence="3 4" key="1">
    <citation type="submission" date="2018-03" db="EMBL/GenBank/DDBJ databases">
        <title>Genomes of Pezizomycetes fungi and the evolution of truffles.</title>
        <authorList>
            <person name="Murat C."/>
            <person name="Payen T."/>
            <person name="Noel B."/>
            <person name="Kuo A."/>
            <person name="Martin F.M."/>
        </authorList>
    </citation>
    <scope>NUCLEOTIDE SEQUENCE [LARGE SCALE GENOMIC DNA]</scope>
    <source>
        <strain evidence="3">091103-1</strain>
    </source>
</reference>
<proteinExistence type="predicted"/>
<comment type="caution">
    <text evidence="3">The sequence shown here is derived from an EMBL/GenBank/DDBJ whole genome shotgun (WGS) entry which is preliminary data.</text>
</comment>
<sequence>MPKSKTKRLSPKHFPSKPYMRALHTATPTVTPPTAAWSTTDDELLLTSKTSGKKWVEISPLFPGKTSNACRKRHARLVTNAQLEWNAEREKDLAMEFASAKVAFFKSLAGNLGLEWQQVEKKVFFPSFLLLSFLLTIESRNGNLLDQCVEMGFRALLEKGKKCSPTAPPPPPHSRTLNPQSDRKRRVTDDTGEDSPSTENIPIATVSTTSTC</sequence>
<dbReference type="InterPro" id="IPR001005">
    <property type="entry name" value="SANT/Myb"/>
</dbReference>
<evidence type="ECO:0000259" key="2">
    <source>
        <dbReference type="PROSITE" id="PS50090"/>
    </source>
</evidence>
<feature type="compositionally biased region" description="Basic residues" evidence="1">
    <location>
        <begin position="1"/>
        <end position="15"/>
    </location>
</feature>
<dbReference type="Pfam" id="PF13921">
    <property type="entry name" value="Myb_DNA-bind_6"/>
    <property type="match status" value="1"/>
</dbReference>
<dbReference type="Gene3D" id="1.10.10.60">
    <property type="entry name" value="Homeodomain-like"/>
    <property type="match status" value="1"/>
</dbReference>
<keyword evidence="4" id="KW-1185">Reference proteome</keyword>
<evidence type="ECO:0000256" key="1">
    <source>
        <dbReference type="SAM" id="MobiDB-lite"/>
    </source>
</evidence>
<dbReference type="InterPro" id="IPR009057">
    <property type="entry name" value="Homeodomain-like_sf"/>
</dbReference>
<feature type="compositionally biased region" description="Polar residues" evidence="1">
    <location>
        <begin position="194"/>
        <end position="212"/>
    </location>
</feature>
<dbReference type="STRING" id="42249.A0A317SUL3"/>
<name>A0A317SUL3_9PEZI</name>
<protein>
    <recommendedName>
        <fullName evidence="2">Myb-like domain-containing protein</fullName>
    </recommendedName>
</protein>
<organism evidence="3 4">
    <name type="scientific">Tuber magnatum</name>
    <name type="common">white Piedmont truffle</name>
    <dbReference type="NCBI Taxonomy" id="42249"/>
    <lineage>
        <taxon>Eukaryota</taxon>
        <taxon>Fungi</taxon>
        <taxon>Dikarya</taxon>
        <taxon>Ascomycota</taxon>
        <taxon>Pezizomycotina</taxon>
        <taxon>Pezizomycetes</taxon>
        <taxon>Pezizales</taxon>
        <taxon>Tuberaceae</taxon>
        <taxon>Tuber</taxon>
    </lineage>
</organism>